<feature type="domain" description="NADH-rubredoxin oxidoreductase C-terminal" evidence="6">
    <location>
        <begin position="359"/>
        <end position="407"/>
    </location>
</feature>
<evidence type="ECO:0000256" key="4">
    <source>
        <dbReference type="SAM" id="MobiDB-lite"/>
    </source>
</evidence>
<evidence type="ECO:0000259" key="5">
    <source>
        <dbReference type="Pfam" id="PF07992"/>
    </source>
</evidence>
<dbReference type="PRINTS" id="PR00368">
    <property type="entry name" value="FADPNR"/>
</dbReference>
<dbReference type="Gene3D" id="3.50.50.60">
    <property type="entry name" value="FAD/NAD(P)-binding domain"/>
    <property type="match status" value="2"/>
</dbReference>
<accession>A0ABP6A5K1</accession>
<sequence length="435" mass="44558">MAGVRLVDRLAALGAADGVTVIGEEPHAPYNRLLLDGVLAGRYAPEVVELPRPDGPAYLSGVRAVRIDRDDAAVVCDNGDRVPYDTLVLATGSSAVLPPLRGLSGTAGTGSPRLPEGVRTFRTMDDCLALAPRARPGVRAVVVGGGLLGVCAARALASRGVRVVLAQRGGHLMDRHLDPRAAALLRAHLESLGVEVRTGCRVRGLLVRGSGEGRAVEGVETADGSRTEADLVVPACGVRPRTGLAAAAGLTVRRGIVVDDGLRTDDPRIHAIGDCAEHRGTVHGLAGPARDQADLLARRLAAPGGAGGTGRVPLYRGSRVLTRLTLTGPRTGTGPATSPSAAGDGTTTTAGEGTGDVFDLAAFGEVAAGPEDHELLLSDATRGAYRKVVLRDGRLVGGILLGDLAAVGTLARTWEGGEPLPGHPIHLLTTDGGHR</sequence>
<dbReference type="PANTHER" id="PTHR43429:SF3">
    <property type="entry name" value="NITRITE REDUCTASE [NAD(P)H]"/>
    <property type="match status" value="1"/>
</dbReference>
<dbReference type="Gene3D" id="3.30.390.30">
    <property type="match status" value="1"/>
</dbReference>
<comment type="cofactor">
    <cofactor evidence="1">
        <name>FAD</name>
        <dbReference type="ChEBI" id="CHEBI:57692"/>
    </cofactor>
</comment>
<dbReference type="InterPro" id="IPR023753">
    <property type="entry name" value="FAD/NAD-binding_dom"/>
</dbReference>
<dbReference type="Pfam" id="PF07992">
    <property type="entry name" value="Pyr_redox_2"/>
    <property type="match status" value="1"/>
</dbReference>
<feature type="region of interest" description="Disordered" evidence="4">
    <location>
        <begin position="326"/>
        <end position="352"/>
    </location>
</feature>
<dbReference type="Proteomes" id="UP001501358">
    <property type="component" value="Unassembled WGS sequence"/>
</dbReference>
<feature type="domain" description="FAD/NAD(P)-binding" evidence="5">
    <location>
        <begin position="1"/>
        <end position="280"/>
    </location>
</feature>
<dbReference type="SUPFAM" id="SSF51905">
    <property type="entry name" value="FAD/NAD(P)-binding domain"/>
    <property type="match status" value="1"/>
</dbReference>
<gene>
    <name evidence="7" type="ORF">GCM10010406_52050</name>
</gene>
<comment type="caution">
    <text evidence="7">The sequence shown here is derived from an EMBL/GenBank/DDBJ whole genome shotgun (WGS) entry which is preliminary data.</text>
</comment>
<keyword evidence="2" id="KW-0285">Flavoprotein</keyword>
<proteinExistence type="predicted"/>
<dbReference type="InterPro" id="IPR036188">
    <property type="entry name" value="FAD/NAD-bd_sf"/>
</dbReference>
<name>A0ABP6A5K1_9ACTN</name>
<dbReference type="PANTHER" id="PTHR43429">
    <property type="entry name" value="PYRIDINE NUCLEOTIDE-DISULFIDE OXIDOREDUCTASE DOMAIN-CONTAINING"/>
    <property type="match status" value="1"/>
</dbReference>
<feature type="compositionally biased region" description="Low complexity" evidence="4">
    <location>
        <begin position="326"/>
        <end position="351"/>
    </location>
</feature>
<dbReference type="InterPro" id="IPR041575">
    <property type="entry name" value="Rubredoxin_C"/>
</dbReference>
<dbReference type="InterPro" id="IPR016156">
    <property type="entry name" value="FAD/NAD-linked_Rdtase_dimer_sf"/>
</dbReference>
<evidence type="ECO:0000256" key="3">
    <source>
        <dbReference type="ARBA" id="ARBA00022827"/>
    </source>
</evidence>
<dbReference type="EMBL" id="BAAATA010000047">
    <property type="protein sequence ID" value="GAA2509189.1"/>
    <property type="molecule type" value="Genomic_DNA"/>
</dbReference>
<dbReference type="Pfam" id="PF18267">
    <property type="entry name" value="Rubredoxin_C"/>
    <property type="match status" value="1"/>
</dbReference>
<keyword evidence="8" id="KW-1185">Reference proteome</keyword>
<dbReference type="InterPro" id="IPR050260">
    <property type="entry name" value="FAD-bd_OxRdtase"/>
</dbReference>
<organism evidence="7 8">
    <name type="scientific">Streptomyces thermolineatus</name>
    <dbReference type="NCBI Taxonomy" id="44033"/>
    <lineage>
        <taxon>Bacteria</taxon>
        <taxon>Bacillati</taxon>
        <taxon>Actinomycetota</taxon>
        <taxon>Actinomycetes</taxon>
        <taxon>Kitasatosporales</taxon>
        <taxon>Streptomycetaceae</taxon>
        <taxon>Streptomyces</taxon>
    </lineage>
</organism>
<evidence type="ECO:0000259" key="6">
    <source>
        <dbReference type="Pfam" id="PF18267"/>
    </source>
</evidence>
<evidence type="ECO:0000313" key="8">
    <source>
        <dbReference type="Proteomes" id="UP001501358"/>
    </source>
</evidence>
<evidence type="ECO:0000256" key="2">
    <source>
        <dbReference type="ARBA" id="ARBA00022630"/>
    </source>
</evidence>
<evidence type="ECO:0000256" key="1">
    <source>
        <dbReference type="ARBA" id="ARBA00001974"/>
    </source>
</evidence>
<keyword evidence="3" id="KW-0274">FAD</keyword>
<evidence type="ECO:0000313" key="7">
    <source>
        <dbReference type="EMBL" id="GAA2509189.1"/>
    </source>
</evidence>
<protein>
    <submittedName>
        <fullName evidence="7">FAD-dependent oxidoreductase</fullName>
    </submittedName>
</protein>
<reference evidence="8" key="1">
    <citation type="journal article" date="2019" name="Int. J. Syst. Evol. Microbiol.">
        <title>The Global Catalogue of Microorganisms (GCM) 10K type strain sequencing project: providing services to taxonomists for standard genome sequencing and annotation.</title>
        <authorList>
            <consortium name="The Broad Institute Genomics Platform"/>
            <consortium name="The Broad Institute Genome Sequencing Center for Infectious Disease"/>
            <person name="Wu L."/>
            <person name="Ma J."/>
        </authorList>
    </citation>
    <scope>NUCLEOTIDE SEQUENCE [LARGE SCALE GENOMIC DNA]</scope>
    <source>
        <strain evidence="8">JCM 6307</strain>
    </source>
</reference>